<organism evidence="2 3">
    <name type="scientific">Microbulbifer taiwanensis</name>
    <dbReference type="NCBI Taxonomy" id="986746"/>
    <lineage>
        <taxon>Bacteria</taxon>
        <taxon>Pseudomonadati</taxon>
        <taxon>Pseudomonadota</taxon>
        <taxon>Gammaproteobacteria</taxon>
        <taxon>Cellvibrionales</taxon>
        <taxon>Microbulbiferaceae</taxon>
        <taxon>Microbulbifer</taxon>
    </lineage>
</organism>
<sequence length="178" mass="19548">MSRKFFVTAAVALTATWSSGLAAEVISQSPGEFAIRLEQELEQNSASVYRGLASLPEWWNPAHSYSGSAGNLSMELRAGGCFCERWDQASVEHLRVIYALPEREVRLSGGLGPLQSMPVSGLMQWRIVPQGDKSLLTWEYRVWGSSANKLDAIAEPVNSVLAEQFRALKVYLEKGGEG</sequence>
<dbReference type="EMBL" id="JBHSVR010000001">
    <property type="protein sequence ID" value="MFC6635388.1"/>
    <property type="molecule type" value="Genomic_DNA"/>
</dbReference>
<dbReference type="SUPFAM" id="SSF55961">
    <property type="entry name" value="Bet v1-like"/>
    <property type="match status" value="1"/>
</dbReference>
<evidence type="ECO:0000256" key="1">
    <source>
        <dbReference type="SAM" id="SignalP"/>
    </source>
</evidence>
<proteinExistence type="predicted"/>
<accession>A0ABW1YRH9</accession>
<feature type="chain" id="PRO_5046990189" description="SRPBCC family protein" evidence="1">
    <location>
        <begin position="23"/>
        <end position="178"/>
    </location>
</feature>
<dbReference type="RefSeq" id="WP_193192710.1">
    <property type="nucleotide sequence ID" value="NZ_JACZFR010000032.1"/>
</dbReference>
<keyword evidence="3" id="KW-1185">Reference proteome</keyword>
<feature type="signal peptide" evidence="1">
    <location>
        <begin position="1"/>
        <end position="22"/>
    </location>
</feature>
<name>A0ABW1YRH9_9GAMM</name>
<protein>
    <recommendedName>
        <fullName evidence="4">SRPBCC family protein</fullName>
    </recommendedName>
</protein>
<evidence type="ECO:0000313" key="3">
    <source>
        <dbReference type="Proteomes" id="UP001596425"/>
    </source>
</evidence>
<dbReference type="Proteomes" id="UP001596425">
    <property type="component" value="Unassembled WGS sequence"/>
</dbReference>
<evidence type="ECO:0000313" key="2">
    <source>
        <dbReference type="EMBL" id="MFC6635388.1"/>
    </source>
</evidence>
<dbReference type="Gene3D" id="3.30.530.20">
    <property type="match status" value="1"/>
</dbReference>
<comment type="caution">
    <text evidence="2">The sequence shown here is derived from an EMBL/GenBank/DDBJ whole genome shotgun (WGS) entry which is preliminary data.</text>
</comment>
<gene>
    <name evidence="2" type="ORF">ACFQBM_19105</name>
</gene>
<evidence type="ECO:0008006" key="4">
    <source>
        <dbReference type="Google" id="ProtNLM"/>
    </source>
</evidence>
<keyword evidence="1" id="KW-0732">Signal</keyword>
<reference evidence="3" key="1">
    <citation type="journal article" date="2019" name="Int. J. Syst. Evol. Microbiol.">
        <title>The Global Catalogue of Microorganisms (GCM) 10K type strain sequencing project: providing services to taxonomists for standard genome sequencing and annotation.</title>
        <authorList>
            <consortium name="The Broad Institute Genomics Platform"/>
            <consortium name="The Broad Institute Genome Sequencing Center for Infectious Disease"/>
            <person name="Wu L."/>
            <person name="Ma J."/>
        </authorList>
    </citation>
    <scope>NUCLEOTIDE SEQUENCE [LARGE SCALE GENOMIC DNA]</scope>
    <source>
        <strain evidence="3">CGMCC 1.13718</strain>
    </source>
</reference>
<dbReference type="InterPro" id="IPR023393">
    <property type="entry name" value="START-like_dom_sf"/>
</dbReference>